<protein>
    <submittedName>
        <fullName evidence="1">Uncharacterized protein</fullName>
    </submittedName>
</protein>
<evidence type="ECO:0000313" key="1">
    <source>
        <dbReference type="EMBL" id="MBF4693139.1"/>
    </source>
</evidence>
<dbReference type="EMBL" id="JADKNH010000004">
    <property type="protein sequence ID" value="MBF4693139.1"/>
    <property type="molecule type" value="Genomic_DNA"/>
</dbReference>
<sequence>MKMKTTLHRKYVKGFILLLLLSLTLTGCLGESDYKAYHEAALKTAGIQRGGQSLSVSMDQALFAEALSNHALNGLEHVQFDLSGQFDYEKNLALYDIYYYYNGLGSDIQYIRKSESEQYIKMPLFKDYLKLDTQANVDEGMDKTAPVNGNTDVIKNIISEIHTEWHAMIQKENIFVGEKTTIKNEDGNVKATKFTIKPTTEQLALMENHIKTSLLAHSDELVNVFNSYLLQETPMAGTSMDREASTNNSGEMMKMDSDSVRKLIENSMSNMNITHYEEMAYVDLDGYIIEESTAIGIEYTQTDQFTPLFRSQEIVINSKNWGIEQTQKFDFPEIDASNSKSLEGFDFSGGMKQ</sequence>
<name>A0ABR9ZU85_9FIRM</name>
<dbReference type="PROSITE" id="PS51257">
    <property type="entry name" value="PROKAR_LIPOPROTEIN"/>
    <property type="match status" value="1"/>
</dbReference>
<reference evidence="1 2" key="1">
    <citation type="submission" date="2020-11" db="EMBL/GenBank/DDBJ databases">
        <title>Fusibacter basophilias sp. nov.</title>
        <authorList>
            <person name="Qiu D."/>
        </authorList>
    </citation>
    <scope>NUCLEOTIDE SEQUENCE [LARGE SCALE GENOMIC DNA]</scope>
    <source>
        <strain evidence="1 2">Q10-2</strain>
    </source>
</reference>
<dbReference type="Proteomes" id="UP000614200">
    <property type="component" value="Unassembled WGS sequence"/>
</dbReference>
<gene>
    <name evidence="1" type="ORF">ISU02_08405</name>
</gene>
<accession>A0ABR9ZU85</accession>
<proteinExistence type="predicted"/>
<keyword evidence="2" id="KW-1185">Reference proteome</keyword>
<evidence type="ECO:0000313" key="2">
    <source>
        <dbReference type="Proteomes" id="UP000614200"/>
    </source>
</evidence>
<organism evidence="1 2">
    <name type="scientific">Fusibacter ferrireducens</name>
    <dbReference type="NCBI Taxonomy" id="2785058"/>
    <lineage>
        <taxon>Bacteria</taxon>
        <taxon>Bacillati</taxon>
        <taxon>Bacillota</taxon>
        <taxon>Clostridia</taxon>
        <taxon>Eubacteriales</taxon>
        <taxon>Eubacteriales Family XII. Incertae Sedis</taxon>
        <taxon>Fusibacter</taxon>
    </lineage>
</organism>
<comment type="caution">
    <text evidence="1">The sequence shown here is derived from an EMBL/GenBank/DDBJ whole genome shotgun (WGS) entry which is preliminary data.</text>
</comment>
<dbReference type="RefSeq" id="WP_194701368.1">
    <property type="nucleotide sequence ID" value="NZ_JADKNH010000004.1"/>
</dbReference>